<evidence type="ECO:0000256" key="1">
    <source>
        <dbReference type="SAM" id="Phobius"/>
    </source>
</evidence>
<keyword evidence="1" id="KW-0472">Membrane</keyword>
<feature type="transmembrane region" description="Helical" evidence="1">
    <location>
        <begin position="7"/>
        <end position="27"/>
    </location>
</feature>
<keyword evidence="1" id="KW-1133">Transmembrane helix</keyword>
<dbReference type="PIR" id="S15444">
    <property type="entry name" value="S15444"/>
</dbReference>
<name>Q04330_CANPA</name>
<dbReference type="EMBL" id="X55653">
    <property type="protein sequence ID" value="CAA39186.1"/>
    <property type="molecule type" value="Genomic_DNA"/>
</dbReference>
<accession>Q04330</accession>
<protein>
    <submittedName>
        <fullName evidence="2">Atp6 ATP synthase subunit 6</fullName>
    </submittedName>
</protein>
<dbReference type="AlphaFoldDB" id="Q04330"/>
<organism evidence="2">
    <name type="scientific">Candida parapsilosis</name>
    <name type="common">Yeast</name>
    <dbReference type="NCBI Taxonomy" id="5480"/>
    <lineage>
        <taxon>Eukaryota</taxon>
        <taxon>Fungi</taxon>
        <taxon>Dikarya</taxon>
        <taxon>Ascomycota</taxon>
        <taxon>Saccharomycotina</taxon>
        <taxon>Pichiomycetes</taxon>
        <taxon>Debaryomycetaceae</taxon>
        <taxon>Candida/Lodderomyces clade</taxon>
        <taxon>Candida</taxon>
    </lineage>
</organism>
<proteinExistence type="predicted"/>
<reference evidence="2" key="1">
    <citation type="journal article" date="1991" name="Eur. J. Biochem.">
        <title>Isolation of the ATP synthase subunit 6 and sequence of the mitochondrial ATP6 gene of the yeast Candida parapsilosis.</title>
        <authorList>
            <person name="Guelin E."/>
            <person name="Guerin M."/>
            <person name="Velours J."/>
        </authorList>
    </citation>
    <scope>NUCLEOTIDE SEQUENCE</scope>
    <source>
        <strain evidence="2">CBS 7154</strain>
    </source>
</reference>
<evidence type="ECO:0000313" key="2">
    <source>
        <dbReference type="EMBL" id="CAA39186.1"/>
    </source>
</evidence>
<geneLocation type="mitochondrion" evidence="2"/>
<keyword evidence="1" id="KW-0812">Transmembrane</keyword>
<keyword evidence="2" id="KW-0496">Mitochondrion</keyword>
<sequence>MRKIFSFLPCLSMAIITFFLCFILHLINLNLNHYY</sequence>